<feature type="compositionally biased region" description="Polar residues" evidence="1">
    <location>
        <begin position="317"/>
        <end position="332"/>
    </location>
</feature>
<evidence type="ECO:0000313" key="3">
    <source>
        <dbReference type="Proteomes" id="UP000284842"/>
    </source>
</evidence>
<feature type="compositionally biased region" description="Basic and acidic residues" evidence="1">
    <location>
        <begin position="335"/>
        <end position="349"/>
    </location>
</feature>
<protein>
    <submittedName>
        <fullName evidence="2">Uncharacterized protein</fullName>
    </submittedName>
</protein>
<feature type="compositionally biased region" description="Low complexity" evidence="1">
    <location>
        <begin position="1"/>
        <end position="15"/>
    </location>
</feature>
<dbReference type="AlphaFoldDB" id="A0A409Y7G2"/>
<feature type="compositionally biased region" description="Polar residues" evidence="1">
    <location>
        <begin position="293"/>
        <end position="305"/>
    </location>
</feature>
<reference evidence="2 3" key="1">
    <citation type="journal article" date="2018" name="Evol. Lett.">
        <title>Horizontal gene cluster transfer increased hallucinogenic mushroom diversity.</title>
        <authorList>
            <person name="Reynolds H.T."/>
            <person name="Vijayakumar V."/>
            <person name="Gluck-Thaler E."/>
            <person name="Korotkin H.B."/>
            <person name="Matheny P.B."/>
            <person name="Slot J.C."/>
        </authorList>
    </citation>
    <scope>NUCLEOTIDE SEQUENCE [LARGE SCALE GENOMIC DNA]</scope>
    <source>
        <strain evidence="2 3">2629</strain>
    </source>
</reference>
<gene>
    <name evidence="2" type="ORF">CVT24_003550</name>
</gene>
<proteinExistence type="predicted"/>
<evidence type="ECO:0000313" key="2">
    <source>
        <dbReference type="EMBL" id="PPQ98919.1"/>
    </source>
</evidence>
<sequence>MTSSSFNLSSDPSLSQRQSTVPAQNWHQASLAIEAAYSRITQVRQNLTRLSSTMPHALSSSESHNDLDPGYDALLLSSGESREPPTGNGIVMHLETEFSSNTHGNTEDETVAIDNGGPSSRSVTVPNVLPPTRRESFSSSSLTTRGRRVMMRDSAISLRRNAERFAYQLDDSVHSLEAGTPVDLHHSNALFPESRRGMRSGNYVDTITPLPHRTVPSDMSPSAIAFAEQRRRSFRASFQARLESTQAPSRSPVIASQRSEMLDTYTWRAREPSALEELETYSAWREHDFPLWPSSNGRVSSSTIPTEGGRASREPARTSQQHSNSESRQANVPSRRADPPRRGWARLDSDGIEIPQNEEEELERSRTEYRLRALQRAREDGARSMYADALGGHYHAPYGSVMDAALNIQGPSGRSSSHTTQDEYRPRCPFYVDPLPMPLASMEMKPEKVDDLYVDIVLSKKACFAGR</sequence>
<feature type="region of interest" description="Disordered" evidence="1">
    <location>
        <begin position="54"/>
        <end position="86"/>
    </location>
</feature>
<dbReference type="Proteomes" id="UP000284842">
    <property type="component" value="Unassembled WGS sequence"/>
</dbReference>
<feature type="region of interest" description="Disordered" evidence="1">
    <location>
        <begin position="100"/>
        <end position="145"/>
    </location>
</feature>
<dbReference type="EMBL" id="NHTK01001374">
    <property type="protein sequence ID" value="PPQ98919.1"/>
    <property type="molecule type" value="Genomic_DNA"/>
</dbReference>
<keyword evidence="3" id="KW-1185">Reference proteome</keyword>
<comment type="caution">
    <text evidence="2">The sequence shown here is derived from an EMBL/GenBank/DDBJ whole genome shotgun (WGS) entry which is preliminary data.</text>
</comment>
<accession>A0A409Y7G2</accession>
<dbReference type="InParanoid" id="A0A409Y7G2"/>
<feature type="region of interest" description="Disordered" evidence="1">
    <location>
        <begin position="1"/>
        <end position="21"/>
    </location>
</feature>
<name>A0A409Y7G2_9AGAR</name>
<evidence type="ECO:0000256" key="1">
    <source>
        <dbReference type="SAM" id="MobiDB-lite"/>
    </source>
</evidence>
<dbReference type="OrthoDB" id="2649166at2759"/>
<organism evidence="2 3">
    <name type="scientific">Panaeolus cyanescens</name>
    <dbReference type="NCBI Taxonomy" id="181874"/>
    <lineage>
        <taxon>Eukaryota</taxon>
        <taxon>Fungi</taxon>
        <taxon>Dikarya</taxon>
        <taxon>Basidiomycota</taxon>
        <taxon>Agaricomycotina</taxon>
        <taxon>Agaricomycetes</taxon>
        <taxon>Agaricomycetidae</taxon>
        <taxon>Agaricales</taxon>
        <taxon>Agaricineae</taxon>
        <taxon>Galeropsidaceae</taxon>
        <taxon>Panaeolus</taxon>
    </lineage>
</organism>
<feature type="region of interest" description="Disordered" evidence="1">
    <location>
        <begin position="292"/>
        <end position="366"/>
    </location>
</feature>